<evidence type="ECO:0000313" key="8">
    <source>
        <dbReference type="EMBL" id="MBE9032816.1"/>
    </source>
</evidence>
<evidence type="ECO:0000313" key="9">
    <source>
        <dbReference type="Proteomes" id="UP000625316"/>
    </source>
</evidence>
<keyword evidence="7" id="KW-0813">Transport</keyword>
<dbReference type="InterPro" id="IPR010527">
    <property type="entry name" value="PSII_PsbU"/>
</dbReference>
<feature type="signal peptide" evidence="7">
    <location>
        <begin position="1"/>
        <end position="28"/>
    </location>
</feature>
<evidence type="ECO:0000256" key="7">
    <source>
        <dbReference type="HAMAP-Rule" id="MF_00589"/>
    </source>
</evidence>
<dbReference type="EMBL" id="JADEXQ010000126">
    <property type="protein sequence ID" value="MBE9032816.1"/>
    <property type="molecule type" value="Genomic_DNA"/>
</dbReference>
<dbReference type="Pfam" id="PF06514">
    <property type="entry name" value="PsbU"/>
    <property type="match status" value="1"/>
</dbReference>
<feature type="chain" id="PRO_5038182007" description="Photosystem II extrinsic protein U" evidence="7">
    <location>
        <begin position="29"/>
        <end position="149"/>
    </location>
</feature>
<keyword evidence="7" id="KW-0732">Signal</keyword>
<keyword evidence="7" id="KW-0602">Photosynthesis</keyword>
<comment type="caution">
    <text evidence="8">The sequence shown here is derived from an EMBL/GenBank/DDBJ whole genome shotgun (WGS) entry which is preliminary data.</text>
</comment>
<dbReference type="RefSeq" id="WP_264327635.1">
    <property type="nucleotide sequence ID" value="NZ_JADEXQ010000126.1"/>
</dbReference>
<evidence type="ECO:0000256" key="1">
    <source>
        <dbReference type="ARBA" id="ARBA00004170"/>
    </source>
</evidence>
<dbReference type="PROSITE" id="PS51257">
    <property type="entry name" value="PROKAR_LIPOPROTEIN"/>
    <property type="match status" value="1"/>
</dbReference>
<dbReference type="Gene3D" id="1.10.150.320">
    <property type="entry name" value="Photosystem II 12 kDa extrinsic protein"/>
    <property type="match status" value="1"/>
</dbReference>
<keyword evidence="9" id="KW-1185">Reference proteome</keyword>
<evidence type="ECO:0000256" key="2">
    <source>
        <dbReference type="ARBA" id="ARBA00010827"/>
    </source>
</evidence>
<gene>
    <name evidence="7 8" type="primary">psbU</name>
    <name evidence="8" type="ORF">IQ266_24065</name>
</gene>
<dbReference type="Proteomes" id="UP000625316">
    <property type="component" value="Unassembled WGS sequence"/>
</dbReference>
<protein>
    <recommendedName>
        <fullName evidence="7">Photosystem II extrinsic protein U</fullName>
        <shortName evidence="7">PSII-U</shortName>
        <shortName evidence="7">PsbU</shortName>
    </recommendedName>
    <alternativeName>
        <fullName evidence="7">Photosystem II 12 kDa extrinsic protein</fullName>
        <shortName evidence="7">PS II complex 12 kDa extrinsic protein</shortName>
    </alternativeName>
</protein>
<comment type="similarity">
    <text evidence="2 7">Belongs to the PsbU family.</text>
</comment>
<keyword evidence="6 7" id="KW-0604">Photosystem II</keyword>
<dbReference type="GO" id="GO:0015979">
    <property type="term" value="P:photosynthesis"/>
    <property type="evidence" value="ECO:0007669"/>
    <property type="project" value="UniProtKB-UniRule"/>
</dbReference>
<organism evidence="8 9">
    <name type="scientific">Romeriopsis navalis LEGE 11480</name>
    <dbReference type="NCBI Taxonomy" id="2777977"/>
    <lineage>
        <taxon>Bacteria</taxon>
        <taxon>Bacillati</taxon>
        <taxon>Cyanobacteriota</taxon>
        <taxon>Cyanophyceae</taxon>
        <taxon>Leptolyngbyales</taxon>
        <taxon>Leptolyngbyaceae</taxon>
        <taxon>Romeriopsis</taxon>
        <taxon>Romeriopsis navalis</taxon>
    </lineage>
</organism>
<dbReference type="NCBIfam" id="NF002708">
    <property type="entry name" value="PRK02515.1"/>
    <property type="match status" value="1"/>
</dbReference>
<evidence type="ECO:0000256" key="6">
    <source>
        <dbReference type="ARBA" id="ARBA00023276"/>
    </source>
</evidence>
<keyword evidence="5 7" id="KW-0472">Membrane</keyword>
<name>A0A928VTL4_9CYAN</name>
<comment type="function">
    <text evidence="7">One of the extrinsic, lumenal subunits of photosystem II (PSII). PSII is a light-driven water plastoquinone oxidoreductase, using light energy to abstract electrons from H(2)O, generating a proton gradient subsequently used for ATP formation. The extrinsic proteins stabilize the structure of photosystem II oxygen-evolving complex (OEC), the ion environment of oxygen evolution and protect the OEC against heat-induced inactivation.</text>
</comment>
<comment type="subunit">
    <text evidence="7">PSII is composed of 1 copy each of membrane proteins PsbA, PsbB, PsbC, PsbD, PsbE, PsbF, PsbH, PsbI, PsbJ, PsbK, PsbL, PsbM, PsbT, PsbX, PsbY, PsbZ, Psb30/Ycf12, peripheral proteins PsbO, CyanoQ (PsbQ), PsbU, PsbV and a large number of cofactors. It forms dimeric complexes.</text>
</comment>
<keyword evidence="4 7" id="KW-0793">Thylakoid</keyword>
<comment type="subcellular location">
    <subcellularLocation>
        <location evidence="7">Cellular thylakoid membrane</location>
        <topology evidence="7">Peripheral membrane protein</topology>
        <orientation evidence="7">Lumenal side</orientation>
    </subcellularLocation>
    <subcellularLocation>
        <location evidence="1">Membrane</location>
        <topology evidence="1">Peripheral membrane protein</topology>
    </subcellularLocation>
</comment>
<dbReference type="HAMAP" id="MF_00589">
    <property type="entry name" value="PSII_PsbU"/>
    <property type="match status" value="1"/>
</dbReference>
<dbReference type="AlphaFoldDB" id="A0A928VTL4"/>
<sequence length="149" mass="16310" precursor="true">MKRLFSWLSALSLMIGCLGWFGTQTAMAAPAGLQFESLAAPMILANAGGDQSALRNKVSDKMTTSYGQKLDLNNTNMNLFRDIQGMYPTLASMIIKNAPFNSVEEVLQMPGLNEKQLAVLQANLDNFTVTEVEEALVSGDDRINNGIYR</sequence>
<evidence type="ECO:0000256" key="3">
    <source>
        <dbReference type="ARBA" id="ARBA00022982"/>
    </source>
</evidence>
<dbReference type="GO" id="GO:0042549">
    <property type="term" value="P:photosystem II stabilization"/>
    <property type="evidence" value="ECO:0007669"/>
    <property type="project" value="InterPro"/>
</dbReference>
<dbReference type="GO" id="GO:0031676">
    <property type="term" value="C:plasma membrane-derived thylakoid membrane"/>
    <property type="evidence" value="ECO:0007669"/>
    <property type="project" value="UniProtKB-SubCell"/>
</dbReference>
<dbReference type="GO" id="GO:0019898">
    <property type="term" value="C:extrinsic component of membrane"/>
    <property type="evidence" value="ECO:0007669"/>
    <property type="project" value="InterPro"/>
</dbReference>
<evidence type="ECO:0000256" key="4">
    <source>
        <dbReference type="ARBA" id="ARBA00023078"/>
    </source>
</evidence>
<reference evidence="8" key="1">
    <citation type="submission" date="2020-10" db="EMBL/GenBank/DDBJ databases">
        <authorList>
            <person name="Castelo-Branco R."/>
            <person name="Eusebio N."/>
            <person name="Adriana R."/>
            <person name="Vieira A."/>
            <person name="Brugerolle De Fraissinette N."/>
            <person name="Rezende De Castro R."/>
            <person name="Schneider M.P."/>
            <person name="Vasconcelos V."/>
            <person name="Leao P.N."/>
        </authorList>
    </citation>
    <scope>NUCLEOTIDE SEQUENCE</scope>
    <source>
        <strain evidence="8">LEGE 11480</strain>
    </source>
</reference>
<accession>A0A928VTL4</accession>
<dbReference type="SUPFAM" id="SSF81585">
    <property type="entry name" value="PsbU/PolX domain-like"/>
    <property type="match status" value="1"/>
</dbReference>
<evidence type="ECO:0000256" key="5">
    <source>
        <dbReference type="ARBA" id="ARBA00023136"/>
    </source>
</evidence>
<proteinExistence type="inferred from homology"/>
<keyword evidence="3 7" id="KW-0249">Electron transport</keyword>
<dbReference type="GO" id="GO:0009654">
    <property type="term" value="C:photosystem II oxygen evolving complex"/>
    <property type="evidence" value="ECO:0007669"/>
    <property type="project" value="InterPro"/>
</dbReference>